<evidence type="ECO:0000256" key="1">
    <source>
        <dbReference type="SAM" id="MobiDB-lite"/>
    </source>
</evidence>
<feature type="compositionally biased region" description="Polar residues" evidence="1">
    <location>
        <begin position="85"/>
        <end position="97"/>
    </location>
</feature>
<feature type="compositionally biased region" description="Basic and acidic residues" evidence="1">
    <location>
        <begin position="370"/>
        <end position="401"/>
    </location>
</feature>
<feature type="region of interest" description="Disordered" evidence="1">
    <location>
        <begin position="655"/>
        <end position="684"/>
    </location>
</feature>
<proteinExistence type="predicted"/>
<feature type="compositionally biased region" description="Basic and acidic residues" evidence="1">
    <location>
        <begin position="434"/>
        <end position="448"/>
    </location>
</feature>
<feature type="compositionally biased region" description="Low complexity" evidence="1">
    <location>
        <begin position="238"/>
        <end position="248"/>
    </location>
</feature>
<feature type="region of interest" description="Disordered" evidence="1">
    <location>
        <begin position="236"/>
        <end position="272"/>
    </location>
</feature>
<sequence length="759" mass="83269">MDFQSLTRRELQALCKKYKIPANMTNVAMVDALKALDHVEGLSVNPESIPDTPKRPDILSPDHPRTSRRTSIRQKPVAETETKENTNVSDISETPVTRNGKRRVAGTLVRQKTETHKKECNKGGEQEGQKEDPTVPVLSLRRSARFSKTQVSESVQKKGSVRVDAIKIGVLSEEEHKNLEEEESIVGSEISVIDENKVTEEEHEDLKEEASIVGSEISVIEENKVTEPVVSGEIFIHNNNTESNTDESSVLDSSDAKPQDGEEADGSFTDDVVSVTQPVSTEVHGTGSLASEEEELHGASLYSESMSPEEIFNSDNKEVVVDSLLPKESNPSTNNESIVGDLIGNEKQGKDNCRVDEDPELEETFSLPLEKTRETQSLEIITEKPEMVEEKPEVVEEKGSDDGLTESGEFFDELEETFSLPLEKTSETQSLETKTTEKPEVVEEKGSNDDGLTESGEVSNELEETFSLPLEKTSEMQSLETTTEKPEVEDESLELKNNTDQLAGEESVFLQLKFVDSVTDQVQKYDPVLEMGSSSIDESEEGDCVAAVQGAVADDAIDASETLDQFAMAITKMNAESDMAEDIVDSSSFNVQSPILFSSVAAAHVTEADATATAATDVIYEVPMPNDYMENNKSSGGDGISSGLHLQDEISLPLSTFNPITTPTPRKSGKKNQTPGKSSSKRTAPIQIMVFDDNKENNQNGIGFAHASPITAGVEVEKKKVVIPQKDYKDMSKRQLIKIIKEKAQQLQSRTALQTLNKN</sequence>
<gene>
    <name evidence="2" type="ORF">NE237_028248</name>
</gene>
<organism evidence="2 3">
    <name type="scientific">Protea cynaroides</name>
    <dbReference type="NCBI Taxonomy" id="273540"/>
    <lineage>
        <taxon>Eukaryota</taxon>
        <taxon>Viridiplantae</taxon>
        <taxon>Streptophyta</taxon>
        <taxon>Embryophyta</taxon>
        <taxon>Tracheophyta</taxon>
        <taxon>Spermatophyta</taxon>
        <taxon>Magnoliopsida</taxon>
        <taxon>Proteales</taxon>
        <taxon>Proteaceae</taxon>
        <taxon>Protea</taxon>
    </lineage>
</organism>
<name>A0A9Q0GQU0_9MAGN</name>
<dbReference type="OrthoDB" id="1916794at2759"/>
<dbReference type="EMBL" id="JAMYWD010000012">
    <property type="protein sequence ID" value="KAJ4951416.1"/>
    <property type="molecule type" value="Genomic_DNA"/>
</dbReference>
<dbReference type="PANTHER" id="PTHR33621:SF2">
    <property type="entry name" value="RIBOSOMAL L1 DOMAIN-CONTAINING PROTEIN"/>
    <property type="match status" value="1"/>
</dbReference>
<feature type="compositionally biased region" description="Basic and acidic residues" evidence="1">
    <location>
        <begin position="111"/>
        <end position="133"/>
    </location>
</feature>
<evidence type="ECO:0000313" key="2">
    <source>
        <dbReference type="EMBL" id="KAJ4951416.1"/>
    </source>
</evidence>
<dbReference type="PANTHER" id="PTHR33621">
    <property type="entry name" value="ASPARTIC/GLUTAMIC ACID-RICH PROTEIN"/>
    <property type="match status" value="1"/>
</dbReference>
<feature type="region of interest" description="Disordered" evidence="1">
    <location>
        <begin position="326"/>
        <end position="493"/>
    </location>
</feature>
<accession>A0A9Q0GQU0</accession>
<dbReference type="Proteomes" id="UP001141806">
    <property type="component" value="Unassembled WGS sequence"/>
</dbReference>
<reference evidence="2" key="1">
    <citation type="journal article" date="2023" name="Plant J.">
        <title>The genome of the king protea, Protea cynaroides.</title>
        <authorList>
            <person name="Chang J."/>
            <person name="Duong T.A."/>
            <person name="Schoeman C."/>
            <person name="Ma X."/>
            <person name="Roodt D."/>
            <person name="Barker N."/>
            <person name="Li Z."/>
            <person name="Van de Peer Y."/>
            <person name="Mizrachi E."/>
        </authorList>
    </citation>
    <scope>NUCLEOTIDE SEQUENCE</scope>
    <source>
        <tissue evidence="2">Young leaves</tissue>
    </source>
</reference>
<evidence type="ECO:0000313" key="3">
    <source>
        <dbReference type="Proteomes" id="UP001141806"/>
    </source>
</evidence>
<feature type="compositionally biased region" description="Basic and acidic residues" evidence="1">
    <location>
        <begin position="347"/>
        <end position="356"/>
    </location>
</feature>
<dbReference type="AlphaFoldDB" id="A0A9Q0GQU0"/>
<comment type="caution">
    <text evidence="2">The sequence shown here is derived from an EMBL/GenBank/DDBJ whole genome shotgun (WGS) entry which is preliminary data.</text>
</comment>
<feature type="region of interest" description="Disordered" evidence="1">
    <location>
        <begin position="44"/>
        <end position="134"/>
    </location>
</feature>
<keyword evidence="3" id="KW-1185">Reference proteome</keyword>
<feature type="compositionally biased region" description="Polar residues" evidence="1">
    <location>
        <begin position="655"/>
        <end position="682"/>
    </location>
</feature>
<feature type="compositionally biased region" description="Basic and acidic residues" evidence="1">
    <location>
        <begin position="52"/>
        <end position="65"/>
    </location>
</feature>
<protein>
    <submittedName>
        <fullName evidence="2">Uncharacterized protein</fullName>
    </submittedName>
</protein>